<dbReference type="Pfam" id="PF00266">
    <property type="entry name" value="Aminotran_5"/>
    <property type="match status" value="1"/>
</dbReference>
<accession>A0A0D3JFS3</accession>
<dbReference type="SUPFAM" id="SSF53383">
    <property type="entry name" value="PLP-dependent transferases"/>
    <property type="match status" value="1"/>
</dbReference>
<dbReference type="KEGG" id="ehx:EMIHUDRAFT_424605"/>
<evidence type="ECO:0000256" key="7">
    <source>
        <dbReference type="ARBA" id="ARBA00023014"/>
    </source>
</evidence>
<dbReference type="InterPro" id="IPR000192">
    <property type="entry name" value="Aminotrans_V_dom"/>
</dbReference>
<protein>
    <recommendedName>
        <fullName evidence="8">Aminotransferase class V domain-containing protein</fullName>
    </recommendedName>
</protein>
<dbReference type="EnsemblProtists" id="EOD22358">
    <property type="protein sequence ID" value="EOD22358"/>
    <property type="gene ID" value="EMIHUDRAFT_424605"/>
</dbReference>
<dbReference type="GeneID" id="17267897"/>
<dbReference type="PANTHER" id="PTHR11601">
    <property type="entry name" value="CYSTEINE DESULFURYLASE FAMILY MEMBER"/>
    <property type="match status" value="1"/>
</dbReference>
<dbReference type="InterPro" id="IPR015421">
    <property type="entry name" value="PyrdxlP-dep_Trfase_major"/>
</dbReference>
<comment type="similarity">
    <text evidence="2">Belongs to the class-V pyridoxal-phosphate-dependent aminotransferase family. NifS/IscS subfamily.</text>
</comment>
<keyword evidence="3" id="KW-0808">Transferase</keyword>
<dbReference type="Proteomes" id="UP000013827">
    <property type="component" value="Unassembled WGS sequence"/>
</dbReference>
<dbReference type="eggNOG" id="KOG1549">
    <property type="taxonomic scope" value="Eukaryota"/>
</dbReference>
<evidence type="ECO:0000313" key="10">
    <source>
        <dbReference type="Proteomes" id="UP000013827"/>
    </source>
</evidence>
<dbReference type="InterPro" id="IPR015424">
    <property type="entry name" value="PyrdxlP-dep_Trfase"/>
</dbReference>
<evidence type="ECO:0000256" key="5">
    <source>
        <dbReference type="ARBA" id="ARBA00022898"/>
    </source>
</evidence>
<dbReference type="PaxDb" id="2903-EOD22358"/>
<dbReference type="GO" id="GO:0046872">
    <property type="term" value="F:metal ion binding"/>
    <property type="evidence" value="ECO:0007669"/>
    <property type="project" value="UniProtKB-KW"/>
</dbReference>
<reference evidence="10" key="1">
    <citation type="journal article" date="2013" name="Nature">
        <title>Pan genome of the phytoplankton Emiliania underpins its global distribution.</title>
        <authorList>
            <person name="Read B.A."/>
            <person name="Kegel J."/>
            <person name="Klute M.J."/>
            <person name="Kuo A."/>
            <person name="Lefebvre S.C."/>
            <person name="Maumus F."/>
            <person name="Mayer C."/>
            <person name="Miller J."/>
            <person name="Monier A."/>
            <person name="Salamov A."/>
            <person name="Young J."/>
            <person name="Aguilar M."/>
            <person name="Claverie J.M."/>
            <person name="Frickenhaus S."/>
            <person name="Gonzalez K."/>
            <person name="Herman E.K."/>
            <person name="Lin Y.C."/>
            <person name="Napier J."/>
            <person name="Ogata H."/>
            <person name="Sarno A.F."/>
            <person name="Shmutz J."/>
            <person name="Schroeder D."/>
            <person name="de Vargas C."/>
            <person name="Verret F."/>
            <person name="von Dassow P."/>
            <person name="Valentin K."/>
            <person name="Van de Peer Y."/>
            <person name="Wheeler G."/>
            <person name="Dacks J.B."/>
            <person name="Delwiche C.F."/>
            <person name="Dyhrman S.T."/>
            <person name="Glockner G."/>
            <person name="John U."/>
            <person name="Richards T."/>
            <person name="Worden A.Z."/>
            <person name="Zhang X."/>
            <person name="Grigoriev I.V."/>
            <person name="Allen A.E."/>
            <person name="Bidle K."/>
            <person name="Borodovsky M."/>
            <person name="Bowler C."/>
            <person name="Brownlee C."/>
            <person name="Cock J.M."/>
            <person name="Elias M."/>
            <person name="Gladyshev V.N."/>
            <person name="Groth M."/>
            <person name="Guda C."/>
            <person name="Hadaegh A."/>
            <person name="Iglesias-Rodriguez M.D."/>
            <person name="Jenkins J."/>
            <person name="Jones B.M."/>
            <person name="Lawson T."/>
            <person name="Leese F."/>
            <person name="Lindquist E."/>
            <person name="Lobanov A."/>
            <person name="Lomsadze A."/>
            <person name="Malik S.B."/>
            <person name="Marsh M.E."/>
            <person name="Mackinder L."/>
            <person name="Mock T."/>
            <person name="Mueller-Roeber B."/>
            <person name="Pagarete A."/>
            <person name="Parker M."/>
            <person name="Probert I."/>
            <person name="Quesneville H."/>
            <person name="Raines C."/>
            <person name="Rensing S.A."/>
            <person name="Riano-Pachon D.M."/>
            <person name="Richier S."/>
            <person name="Rokitta S."/>
            <person name="Shiraiwa Y."/>
            <person name="Soanes D.M."/>
            <person name="van der Giezen M."/>
            <person name="Wahlund T.M."/>
            <person name="Williams B."/>
            <person name="Wilson W."/>
            <person name="Wolfe G."/>
            <person name="Wurch L.L."/>
        </authorList>
    </citation>
    <scope>NUCLEOTIDE SEQUENCE</scope>
</reference>
<dbReference type="GO" id="GO:0051536">
    <property type="term" value="F:iron-sulfur cluster binding"/>
    <property type="evidence" value="ECO:0007669"/>
    <property type="project" value="UniProtKB-KW"/>
</dbReference>
<keyword evidence="7" id="KW-0411">Iron-sulfur</keyword>
<evidence type="ECO:0000256" key="1">
    <source>
        <dbReference type="ARBA" id="ARBA00001933"/>
    </source>
</evidence>
<dbReference type="InterPro" id="IPR016454">
    <property type="entry name" value="Cysteine_dSase"/>
</dbReference>
<evidence type="ECO:0000256" key="2">
    <source>
        <dbReference type="ARBA" id="ARBA00006490"/>
    </source>
</evidence>
<dbReference type="AlphaFoldDB" id="A0A0D3JFS3"/>
<feature type="domain" description="Aminotransferase class V" evidence="8">
    <location>
        <begin position="9"/>
        <end position="378"/>
    </location>
</feature>
<dbReference type="RefSeq" id="XP_005774787.1">
    <property type="nucleotide sequence ID" value="XM_005774730.1"/>
</dbReference>
<keyword evidence="5" id="KW-0663">Pyridoxal phosphate</keyword>
<dbReference type="GO" id="GO:0016740">
    <property type="term" value="F:transferase activity"/>
    <property type="evidence" value="ECO:0007669"/>
    <property type="project" value="UniProtKB-KW"/>
</dbReference>
<dbReference type="Gene3D" id="3.40.640.10">
    <property type="entry name" value="Type I PLP-dependent aspartate aminotransferase-like (Major domain)"/>
    <property type="match status" value="1"/>
</dbReference>
<keyword evidence="10" id="KW-1185">Reference proteome</keyword>
<reference evidence="9" key="2">
    <citation type="submission" date="2024-10" db="UniProtKB">
        <authorList>
            <consortium name="EnsemblProtists"/>
        </authorList>
    </citation>
    <scope>IDENTIFICATION</scope>
</reference>
<evidence type="ECO:0000256" key="6">
    <source>
        <dbReference type="ARBA" id="ARBA00023004"/>
    </source>
</evidence>
<dbReference type="PANTHER" id="PTHR11601:SF34">
    <property type="entry name" value="CYSTEINE DESULFURASE"/>
    <property type="match status" value="1"/>
</dbReference>
<dbReference type="PIRSF" id="PIRSF005572">
    <property type="entry name" value="NifS"/>
    <property type="match status" value="1"/>
</dbReference>
<keyword evidence="4" id="KW-0479">Metal-binding</keyword>
<organism evidence="9 10">
    <name type="scientific">Emiliania huxleyi (strain CCMP1516)</name>
    <dbReference type="NCBI Taxonomy" id="280463"/>
    <lineage>
        <taxon>Eukaryota</taxon>
        <taxon>Haptista</taxon>
        <taxon>Haptophyta</taxon>
        <taxon>Prymnesiophyceae</taxon>
        <taxon>Isochrysidales</taxon>
        <taxon>Noelaerhabdaceae</taxon>
        <taxon>Emiliania</taxon>
    </lineage>
</organism>
<dbReference type="OMA" id="IIYGQSE"/>
<dbReference type="HOGENOM" id="CLU_003433_0_0_1"/>
<dbReference type="Gene3D" id="3.90.1150.10">
    <property type="entry name" value="Aspartate Aminotransferase, domain 1"/>
    <property type="match status" value="1"/>
</dbReference>
<sequence>MSVREQKLATTPVWPEVAAAMTPYLTHHWGNPSSGHAFGRPCGAAIVQARAAVAELIGAEPSEICFTGCGSESDNFAIVGALEMEEARRRGAGGAALPRPHVVASNIEHPAVELCIEALCAAGRLDATYVPVDEEGLVSAEAVAAATTEQTFLVSVMHSNNEVGSVQPVRQIADAVRALRPSVLVHTDAAQSIGKVDVDTRALGVDLLTLVGHKFGAPKGIAALYIRSGLALPRMIHGGGQESGRRAGTECTPMVVALGTAAAIARAEAAPLREHMRRTRDALESALVERLPAGSTRVNGPADASRRLPNTLSIGLRDVRAAELLETLSERLAASAGAACHANAASVSAVLRALRVPPEFAVGTLRLSTGRHTTLEEVALAADLIAEEARRQWGQGDGAAGKVSDSGPS</sequence>
<dbReference type="InterPro" id="IPR015422">
    <property type="entry name" value="PyrdxlP-dep_Trfase_small"/>
</dbReference>
<evidence type="ECO:0000256" key="4">
    <source>
        <dbReference type="ARBA" id="ARBA00022723"/>
    </source>
</evidence>
<evidence type="ECO:0000259" key="8">
    <source>
        <dbReference type="Pfam" id="PF00266"/>
    </source>
</evidence>
<name>A0A0D3JFS3_EMIH1</name>
<keyword evidence="6" id="KW-0408">Iron</keyword>
<evidence type="ECO:0000256" key="3">
    <source>
        <dbReference type="ARBA" id="ARBA00022679"/>
    </source>
</evidence>
<dbReference type="STRING" id="2903.R1CHP5"/>
<evidence type="ECO:0000313" key="9">
    <source>
        <dbReference type="EnsemblProtists" id="EOD22358"/>
    </source>
</evidence>
<comment type="cofactor">
    <cofactor evidence="1">
        <name>pyridoxal 5'-phosphate</name>
        <dbReference type="ChEBI" id="CHEBI:597326"/>
    </cofactor>
</comment>
<proteinExistence type="inferred from homology"/>
<dbReference type="Gene3D" id="1.10.260.50">
    <property type="match status" value="1"/>
</dbReference>